<dbReference type="Proteomes" id="UP000735874">
    <property type="component" value="Unassembled WGS sequence"/>
</dbReference>
<dbReference type="EMBL" id="MJFZ01000102">
    <property type="protein sequence ID" value="RAW37862.1"/>
    <property type="molecule type" value="Genomic_DNA"/>
</dbReference>
<dbReference type="EMBL" id="RCML01000223">
    <property type="protein sequence ID" value="KAG2984884.1"/>
    <property type="molecule type" value="Genomic_DNA"/>
</dbReference>
<dbReference type="EMBL" id="RCMG01000234">
    <property type="protein sequence ID" value="KAG2858946.1"/>
    <property type="molecule type" value="Genomic_DNA"/>
</dbReference>
<reference evidence="6 7" key="1">
    <citation type="submission" date="2018-01" db="EMBL/GenBank/DDBJ databases">
        <title>Draft genome of the strawberry crown rot pathogen Phytophthora cactorum.</title>
        <authorList>
            <person name="Armitage A.D."/>
            <person name="Lysoe E."/>
            <person name="Nellist C.F."/>
            <person name="Harrison R.J."/>
            <person name="Brurberg M.B."/>
        </authorList>
    </citation>
    <scope>NUCLEOTIDE SEQUENCE [LARGE SCALE GENOMIC DNA]</scope>
    <source>
        <strain evidence="6 7">10300</strain>
    </source>
</reference>
<dbReference type="Proteomes" id="UP000760860">
    <property type="component" value="Unassembled WGS sequence"/>
</dbReference>
<evidence type="ECO:0000313" key="4">
    <source>
        <dbReference type="EMBL" id="KAG2984884.1"/>
    </source>
</evidence>
<dbReference type="Proteomes" id="UP000697107">
    <property type="component" value="Unassembled WGS sequence"/>
</dbReference>
<dbReference type="VEuPathDB" id="FungiDB:PC110_g5902"/>
<organism evidence="6 7">
    <name type="scientific">Phytophthora cactorum</name>
    <dbReference type="NCBI Taxonomy" id="29920"/>
    <lineage>
        <taxon>Eukaryota</taxon>
        <taxon>Sar</taxon>
        <taxon>Stramenopiles</taxon>
        <taxon>Oomycota</taxon>
        <taxon>Peronosporomycetes</taxon>
        <taxon>Peronosporales</taxon>
        <taxon>Peronosporaceae</taxon>
        <taxon>Phytophthora</taxon>
    </lineage>
</organism>
<dbReference type="OrthoDB" id="126837at2759"/>
<reference evidence="5" key="2">
    <citation type="submission" date="2018-05" db="EMBL/GenBank/DDBJ databases">
        <title>Effector identification in a new, highly contiguous assembly of the strawberry crown rot pathogen Phytophthora cactorum.</title>
        <authorList>
            <person name="Armitage A.D."/>
            <person name="Nellist C.F."/>
            <person name="Bates H."/>
            <person name="Vickerstaff R.J."/>
            <person name="Harrison R.J."/>
        </authorList>
    </citation>
    <scope>NUCLEOTIDE SEQUENCE</scope>
    <source>
        <strain evidence="1">15-7</strain>
        <strain evidence="3">4032</strain>
        <strain evidence="2">4040</strain>
        <strain evidence="4">P415</strain>
        <strain evidence="5">P421</strain>
    </source>
</reference>
<evidence type="ECO:0000313" key="7">
    <source>
        <dbReference type="Proteomes" id="UP000251314"/>
    </source>
</evidence>
<dbReference type="EMBL" id="RCMK01000711">
    <property type="protein sequence ID" value="KAG2915162.1"/>
    <property type="molecule type" value="Genomic_DNA"/>
</dbReference>
<accession>A0A329SQK2</accession>
<evidence type="ECO:0000313" key="3">
    <source>
        <dbReference type="EMBL" id="KAG2915384.1"/>
    </source>
</evidence>
<dbReference type="EMBL" id="RCMV01000721">
    <property type="protein sequence ID" value="KAG3213547.1"/>
    <property type="molecule type" value="Genomic_DNA"/>
</dbReference>
<evidence type="ECO:0000313" key="1">
    <source>
        <dbReference type="EMBL" id="KAG2858946.1"/>
    </source>
</evidence>
<comment type="caution">
    <text evidence="6">The sequence shown here is derived from an EMBL/GenBank/DDBJ whole genome shotgun (WGS) entry which is preliminary data.</text>
</comment>
<protein>
    <submittedName>
        <fullName evidence="6">Uncharacterized protein</fullName>
    </submittedName>
</protein>
<name>A0A329SQK2_9STRA</name>
<evidence type="ECO:0000313" key="6">
    <source>
        <dbReference type="EMBL" id="RAW37862.1"/>
    </source>
</evidence>
<sequence length="101" mass="11808">MHWLRNYTKATDEEKNELFKRFREARDKKKARVNHLGELIPTSDRKVTLNGVLELPYCPDSGSDYTVIGRSYWDKLCLADPSVKAEMLDIPIRNQFFGSSW</sequence>
<evidence type="ECO:0000313" key="5">
    <source>
        <dbReference type="EMBL" id="KAG3213547.1"/>
    </source>
</evidence>
<keyword evidence="7" id="KW-1185">Reference proteome</keyword>
<dbReference type="Proteomes" id="UP000251314">
    <property type="component" value="Unassembled WGS sequence"/>
</dbReference>
<proteinExistence type="predicted"/>
<dbReference type="Proteomes" id="UP000736787">
    <property type="component" value="Unassembled WGS sequence"/>
</dbReference>
<gene>
    <name evidence="6" type="ORF">PC110_g5902</name>
    <name evidence="1" type="ORF">PC113_g9375</name>
    <name evidence="3" type="ORF">PC115_g11385</name>
    <name evidence="2" type="ORF">PC117_g18087</name>
    <name evidence="4" type="ORF">PC118_g8626</name>
    <name evidence="5" type="ORF">PC129_g15515</name>
</gene>
<dbReference type="AlphaFoldDB" id="A0A329SQK2"/>
<dbReference type="EMBL" id="RCMI01000356">
    <property type="protein sequence ID" value="KAG2915384.1"/>
    <property type="molecule type" value="Genomic_DNA"/>
</dbReference>
<dbReference type="Proteomes" id="UP000774804">
    <property type="component" value="Unassembled WGS sequence"/>
</dbReference>
<evidence type="ECO:0000313" key="2">
    <source>
        <dbReference type="EMBL" id="KAG2915162.1"/>
    </source>
</evidence>